<dbReference type="InterPro" id="IPR023027">
    <property type="entry name" value="Mannitol_DH_CS"/>
</dbReference>
<evidence type="ECO:0000259" key="9">
    <source>
        <dbReference type="Pfam" id="PF08125"/>
    </source>
</evidence>
<dbReference type="GO" id="GO:0005829">
    <property type="term" value="C:cytosol"/>
    <property type="evidence" value="ECO:0007669"/>
    <property type="project" value="TreeGrafter"/>
</dbReference>
<dbReference type="InterPro" id="IPR000669">
    <property type="entry name" value="Mannitol_DH"/>
</dbReference>
<dbReference type="PANTHER" id="PTHR30524:SF0">
    <property type="entry name" value="ALTRONATE OXIDOREDUCTASE-RELATED"/>
    <property type="match status" value="1"/>
</dbReference>
<dbReference type="Proteomes" id="UP000322976">
    <property type="component" value="Unassembled WGS sequence"/>
</dbReference>
<organism evidence="10 11">
    <name type="scientific">Calorimonas adulescens</name>
    <dbReference type="NCBI Taxonomy" id="2606906"/>
    <lineage>
        <taxon>Bacteria</taxon>
        <taxon>Bacillati</taxon>
        <taxon>Bacillota</taxon>
        <taxon>Clostridia</taxon>
        <taxon>Thermoanaerobacterales</taxon>
        <taxon>Thermoanaerobacteraceae</taxon>
        <taxon>Calorimonas</taxon>
    </lineage>
</organism>
<dbReference type="PROSITE" id="PS00974">
    <property type="entry name" value="MANNITOL_DHGENASE"/>
    <property type="match status" value="1"/>
</dbReference>
<dbReference type="GO" id="GO:0019592">
    <property type="term" value="P:mannitol catabolic process"/>
    <property type="evidence" value="ECO:0007669"/>
    <property type="project" value="TreeGrafter"/>
</dbReference>
<proteinExistence type="inferred from homology"/>
<sequence length="383" mass="42672">MKVLHFGAGNIGRGFIGLILYKSGYEVVFADVVEDLVKRLNEEKGYSVHILGTEVSTEDVENVRGVMLNSDECIDEVETSDLITTAVGVNHLGGVAKILAEGIRRMMTKGRCSPLNIMACENALYATDTLKGMVMELLNEGEKEYAEKFIGFANVAVDRIAPNFRTSDMGPLDAVVEKFFEWDIERGNLKTDLSIDGAAIVDRLSPYLERKLFLLNGAHAVTAYMGYLKGHKTIDEAISDKEILSVVKKAQEEMAYGLAQRHDAFTLDELKEYSGRIIDRFRNRFLQDEVTRVGRDPMRKLSPNDRLITPLMQCVEIGELPEALIKGIAAALRFDYEGDGQAVEMQRIIRERGVAGAVEEICGIPKDSPITDKIVVEYNRLVK</sequence>
<dbReference type="InterPro" id="IPR036291">
    <property type="entry name" value="NAD(P)-bd_dom_sf"/>
</dbReference>
<evidence type="ECO:0000256" key="7">
    <source>
        <dbReference type="HAMAP-Rule" id="MF_00196"/>
    </source>
</evidence>
<evidence type="ECO:0000256" key="3">
    <source>
        <dbReference type="ARBA" id="ARBA00016219"/>
    </source>
</evidence>
<dbReference type="InterPro" id="IPR023028">
    <property type="entry name" value="Mannitol_1_phos_5_DH"/>
</dbReference>
<dbReference type="NCBIfam" id="NF002653">
    <property type="entry name" value="PRK02318.2-6"/>
    <property type="match status" value="1"/>
</dbReference>
<dbReference type="Gene3D" id="1.10.1040.10">
    <property type="entry name" value="N-(1-d-carboxylethyl)-l-norvaline Dehydrogenase, domain 2"/>
    <property type="match status" value="1"/>
</dbReference>
<dbReference type="GO" id="GO:0008926">
    <property type="term" value="F:mannitol-1-phosphate 5-dehydrogenase activity"/>
    <property type="evidence" value="ECO:0007669"/>
    <property type="project" value="UniProtKB-UniRule"/>
</dbReference>
<evidence type="ECO:0000256" key="6">
    <source>
        <dbReference type="ARBA" id="ARBA00048615"/>
    </source>
</evidence>
<dbReference type="Pfam" id="PF01232">
    <property type="entry name" value="Mannitol_dh"/>
    <property type="match status" value="1"/>
</dbReference>
<comment type="similarity">
    <text evidence="1 7">Belongs to the mannitol dehydrogenase family.</text>
</comment>
<feature type="binding site" evidence="7">
    <location>
        <begin position="3"/>
        <end position="14"/>
    </location>
    <ligand>
        <name>NAD(+)</name>
        <dbReference type="ChEBI" id="CHEBI:57540"/>
    </ligand>
</feature>
<protein>
    <recommendedName>
        <fullName evidence="3 7">Mannitol-1-phosphate 5-dehydrogenase</fullName>
        <ecNumber evidence="2 7">1.1.1.17</ecNumber>
    </recommendedName>
</protein>
<keyword evidence="4 7" id="KW-0560">Oxidoreductase</keyword>
<dbReference type="HAMAP" id="MF_00196">
    <property type="entry name" value="Mannitol_dehydrog"/>
    <property type="match status" value="1"/>
</dbReference>
<accession>A0A5D8QEK9</accession>
<keyword evidence="11" id="KW-1185">Reference proteome</keyword>
<comment type="catalytic activity">
    <reaction evidence="6 7">
        <text>D-mannitol 1-phosphate + NAD(+) = beta-D-fructose 6-phosphate + NADH + H(+)</text>
        <dbReference type="Rhea" id="RHEA:19661"/>
        <dbReference type="ChEBI" id="CHEBI:15378"/>
        <dbReference type="ChEBI" id="CHEBI:57540"/>
        <dbReference type="ChEBI" id="CHEBI:57634"/>
        <dbReference type="ChEBI" id="CHEBI:57945"/>
        <dbReference type="ChEBI" id="CHEBI:61381"/>
        <dbReference type="EC" id="1.1.1.17"/>
    </reaction>
</comment>
<evidence type="ECO:0000313" key="10">
    <source>
        <dbReference type="EMBL" id="TZE82942.1"/>
    </source>
</evidence>
<comment type="caution">
    <text evidence="10">The sequence shown here is derived from an EMBL/GenBank/DDBJ whole genome shotgun (WGS) entry which is preliminary data.</text>
</comment>
<evidence type="ECO:0000313" key="11">
    <source>
        <dbReference type="Proteomes" id="UP000322976"/>
    </source>
</evidence>
<evidence type="ECO:0000256" key="2">
    <source>
        <dbReference type="ARBA" id="ARBA00012939"/>
    </source>
</evidence>
<evidence type="ECO:0000256" key="5">
    <source>
        <dbReference type="ARBA" id="ARBA00023027"/>
    </source>
</evidence>
<dbReference type="RefSeq" id="WP_149544499.1">
    <property type="nucleotide sequence ID" value="NZ_VTPS01000003.1"/>
</dbReference>
<dbReference type="InterPro" id="IPR008927">
    <property type="entry name" value="6-PGluconate_DH-like_C_sf"/>
</dbReference>
<feature type="domain" description="Mannitol dehydrogenase N-terminal" evidence="8">
    <location>
        <begin position="1"/>
        <end position="192"/>
    </location>
</feature>
<evidence type="ECO:0000256" key="1">
    <source>
        <dbReference type="ARBA" id="ARBA00006541"/>
    </source>
</evidence>
<dbReference type="InterPro" id="IPR013131">
    <property type="entry name" value="Mannitol_DH_N"/>
</dbReference>
<dbReference type="PANTHER" id="PTHR30524">
    <property type="entry name" value="MANNITOL-1-PHOSPHATE 5-DEHYDROGENASE"/>
    <property type="match status" value="1"/>
</dbReference>
<name>A0A5D8QEK9_9THEO</name>
<evidence type="ECO:0000256" key="4">
    <source>
        <dbReference type="ARBA" id="ARBA00023002"/>
    </source>
</evidence>
<dbReference type="SUPFAM" id="SSF51735">
    <property type="entry name" value="NAD(P)-binding Rossmann-fold domains"/>
    <property type="match status" value="1"/>
</dbReference>
<dbReference type="Pfam" id="PF08125">
    <property type="entry name" value="Mannitol_dh_C"/>
    <property type="match status" value="1"/>
</dbReference>
<dbReference type="AlphaFoldDB" id="A0A5D8QEK9"/>
<dbReference type="NCBIfam" id="NF002652">
    <property type="entry name" value="PRK02318.2-5"/>
    <property type="match status" value="1"/>
</dbReference>
<dbReference type="Gene3D" id="3.40.50.720">
    <property type="entry name" value="NAD(P)-binding Rossmann-like Domain"/>
    <property type="match status" value="1"/>
</dbReference>
<reference evidence="10 11" key="1">
    <citation type="submission" date="2019-08" db="EMBL/GenBank/DDBJ databases">
        <title>Calorimonas adulescens gen. nov., sp. nov., an anaerobic thermophilic bacterium from Sakhalin hot spring.</title>
        <authorList>
            <person name="Khomyakova M.A."/>
            <person name="Merkel A.Y."/>
            <person name="Novikov A."/>
            <person name="Bonch-Osmolovskaya E.A."/>
            <person name="Slobodkin A.I."/>
        </authorList>
    </citation>
    <scope>NUCLEOTIDE SEQUENCE [LARGE SCALE GENOMIC DNA]</scope>
    <source>
        <strain evidence="10 11">A05MB</strain>
    </source>
</reference>
<keyword evidence="5 7" id="KW-0520">NAD</keyword>
<dbReference type="PRINTS" id="PR00084">
    <property type="entry name" value="MTLDHDRGNASE"/>
</dbReference>
<dbReference type="InterPro" id="IPR013118">
    <property type="entry name" value="Mannitol_DH_C"/>
</dbReference>
<dbReference type="NCBIfam" id="NF002646">
    <property type="entry name" value="PRK02318.1-2"/>
    <property type="match status" value="1"/>
</dbReference>
<evidence type="ECO:0000259" key="8">
    <source>
        <dbReference type="Pfam" id="PF01232"/>
    </source>
</evidence>
<gene>
    <name evidence="7" type="primary">mtlD</name>
    <name evidence="10" type="ORF">FWJ32_03040</name>
</gene>
<dbReference type="InterPro" id="IPR013328">
    <property type="entry name" value="6PGD_dom2"/>
</dbReference>
<dbReference type="EC" id="1.1.1.17" evidence="2 7"/>
<feature type="domain" description="Mannitol dehydrogenase C-terminal" evidence="9">
    <location>
        <begin position="204"/>
        <end position="361"/>
    </location>
</feature>
<dbReference type="SUPFAM" id="SSF48179">
    <property type="entry name" value="6-phosphogluconate dehydrogenase C-terminal domain-like"/>
    <property type="match status" value="1"/>
</dbReference>
<dbReference type="EMBL" id="VTPS01000003">
    <property type="protein sequence ID" value="TZE82942.1"/>
    <property type="molecule type" value="Genomic_DNA"/>
</dbReference>